<dbReference type="GO" id="GO:0030091">
    <property type="term" value="P:protein repair"/>
    <property type="evidence" value="ECO:0007669"/>
    <property type="project" value="TreeGrafter"/>
</dbReference>
<evidence type="ECO:0000256" key="2">
    <source>
        <dbReference type="ARBA" id="ARBA00004123"/>
    </source>
</evidence>
<accession>A0AAV4T7C5</accession>
<evidence type="ECO:0000256" key="1">
    <source>
        <dbReference type="ARBA" id="ARBA00001947"/>
    </source>
</evidence>
<evidence type="ECO:0000256" key="10">
    <source>
        <dbReference type="ARBA" id="ARBA00022859"/>
    </source>
</evidence>
<dbReference type="PANTHER" id="PTHR46755">
    <property type="entry name" value="METHIONINE-R-SULFOXIDE REDUCTASE B1"/>
    <property type="match status" value="1"/>
</dbReference>
<evidence type="ECO:0000256" key="4">
    <source>
        <dbReference type="ARBA" id="ARBA00007174"/>
    </source>
</evidence>
<proteinExistence type="inferred from homology"/>
<evidence type="ECO:0000259" key="18">
    <source>
        <dbReference type="PROSITE" id="PS51790"/>
    </source>
</evidence>
<sequence length="134" mass="15057">MSFCTWNSDEKYRNTFKSGIYNCIKCGNELFSSRTKFEHFSPWPSFTETVHENSVTKREETFRPSLTYKVSCGKCGYGLGHEFVGDGPDKPNGIEVGLQNADSETSTPKNEANESDLNTEPSKIEKPTGYCMLS</sequence>
<dbReference type="Proteomes" id="UP001054837">
    <property type="component" value="Unassembled WGS sequence"/>
</dbReference>
<evidence type="ECO:0000256" key="15">
    <source>
        <dbReference type="ARBA" id="ARBA00046083"/>
    </source>
</evidence>
<feature type="region of interest" description="Disordered" evidence="17">
    <location>
        <begin position="86"/>
        <end position="134"/>
    </location>
</feature>
<dbReference type="GO" id="GO:0045087">
    <property type="term" value="P:innate immune response"/>
    <property type="evidence" value="ECO:0007669"/>
    <property type="project" value="UniProtKB-KW"/>
</dbReference>
<dbReference type="InterPro" id="IPR002579">
    <property type="entry name" value="Met_Sox_Rdtase_MsrB_dom"/>
</dbReference>
<evidence type="ECO:0000313" key="19">
    <source>
        <dbReference type="EMBL" id="GIY41079.1"/>
    </source>
</evidence>
<dbReference type="GO" id="GO:0033743">
    <property type="term" value="F:peptide-methionine (R)-S-oxide reductase activity"/>
    <property type="evidence" value="ECO:0007669"/>
    <property type="project" value="UniProtKB-EC"/>
</dbReference>
<evidence type="ECO:0000256" key="5">
    <source>
        <dbReference type="ARBA" id="ARBA00012499"/>
    </source>
</evidence>
<keyword evidence="13" id="KW-0206">Cytoskeleton</keyword>
<evidence type="ECO:0000256" key="6">
    <source>
        <dbReference type="ARBA" id="ARBA00022490"/>
    </source>
</evidence>
<keyword evidence="20" id="KW-1185">Reference proteome</keyword>
<dbReference type="EC" id="1.8.4.12" evidence="5"/>
<name>A0AAV4T7C5_9ARAC</name>
<keyword evidence="8" id="KW-0479">Metal-binding</keyword>
<comment type="function">
    <text evidence="15">Methionine-sulfoxide reductase that specifically reduces methionine (R)-sulfoxide back to methionine. While in many cases, methionine oxidation is the result of random oxidation following oxidative stress, methionine oxidation is also a post-translational modification that takes place on specific residue. Acts as a regulator of actin assembly by reducing methionine (R)-sulfoxide mediated by MICALs (MICAL1, MICAL2 or MICAL3) on actin, thereby promoting filament repolymerization. Plays a role in innate immunity by reducing oxidized actin, leading to actin repolymerization in macrophages.</text>
</comment>
<dbReference type="Pfam" id="PF01641">
    <property type="entry name" value="SelR"/>
    <property type="match status" value="1"/>
</dbReference>
<comment type="cofactor">
    <cofactor evidence="1">
        <name>Zn(2+)</name>
        <dbReference type="ChEBI" id="CHEBI:29105"/>
    </cofactor>
</comment>
<reference evidence="19 20" key="1">
    <citation type="submission" date="2021-06" db="EMBL/GenBank/DDBJ databases">
        <title>Caerostris darwini draft genome.</title>
        <authorList>
            <person name="Kono N."/>
            <person name="Arakawa K."/>
        </authorList>
    </citation>
    <scope>NUCLEOTIDE SEQUENCE [LARGE SCALE GENOMIC DNA]</scope>
</reference>
<evidence type="ECO:0000256" key="13">
    <source>
        <dbReference type="ARBA" id="ARBA00023212"/>
    </source>
</evidence>
<evidence type="ECO:0000256" key="9">
    <source>
        <dbReference type="ARBA" id="ARBA00022833"/>
    </source>
</evidence>
<dbReference type="GO" id="GO:0005634">
    <property type="term" value="C:nucleus"/>
    <property type="evidence" value="ECO:0007669"/>
    <property type="project" value="UniProtKB-SubCell"/>
</dbReference>
<keyword evidence="11" id="KW-0712">Selenocysteine</keyword>
<evidence type="ECO:0000256" key="11">
    <source>
        <dbReference type="ARBA" id="ARBA00022933"/>
    </source>
</evidence>
<evidence type="ECO:0000256" key="12">
    <source>
        <dbReference type="ARBA" id="ARBA00023002"/>
    </source>
</evidence>
<evidence type="ECO:0000256" key="16">
    <source>
        <dbReference type="ARBA" id="ARBA00048488"/>
    </source>
</evidence>
<dbReference type="SUPFAM" id="SSF51316">
    <property type="entry name" value="Mss4-like"/>
    <property type="match status" value="1"/>
</dbReference>
<gene>
    <name evidence="19" type="primary">msrb1</name>
    <name evidence="19" type="ORF">CDAR_225101</name>
</gene>
<dbReference type="AlphaFoldDB" id="A0AAV4T7C5"/>
<evidence type="ECO:0000313" key="20">
    <source>
        <dbReference type="Proteomes" id="UP001054837"/>
    </source>
</evidence>
<keyword evidence="12" id="KW-0560">Oxidoreductase</keyword>
<keyword evidence="9" id="KW-0862">Zinc</keyword>
<evidence type="ECO:0000256" key="14">
    <source>
        <dbReference type="ARBA" id="ARBA00023242"/>
    </source>
</evidence>
<comment type="caution">
    <text evidence="19">The sequence shown here is derived from an EMBL/GenBank/DDBJ whole genome shotgun (WGS) entry which is preliminary data.</text>
</comment>
<comment type="subcellular location">
    <subcellularLocation>
        <location evidence="3">Cytoplasm</location>
        <location evidence="3">Cytoskeleton</location>
    </subcellularLocation>
    <subcellularLocation>
        <location evidence="2">Nucleus</location>
    </subcellularLocation>
</comment>
<keyword evidence="7" id="KW-0399">Innate immunity</keyword>
<feature type="compositionally biased region" description="Polar residues" evidence="17">
    <location>
        <begin position="100"/>
        <end position="121"/>
    </location>
</feature>
<evidence type="ECO:0000256" key="17">
    <source>
        <dbReference type="SAM" id="MobiDB-lite"/>
    </source>
</evidence>
<protein>
    <recommendedName>
        <fullName evidence="5">peptide-methionine (R)-S-oxide reductase</fullName>
        <ecNumber evidence="5">1.8.4.12</ecNumber>
    </recommendedName>
</protein>
<evidence type="ECO:0000256" key="8">
    <source>
        <dbReference type="ARBA" id="ARBA00022723"/>
    </source>
</evidence>
<dbReference type="EMBL" id="BPLQ01009033">
    <property type="protein sequence ID" value="GIY41079.1"/>
    <property type="molecule type" value="Genomic_DNA"/>
</dbReference>
<keyword evidence="6" id="KW-0963">Cytoplasm</keyword>
<dbReference type="InterPro" id="IPR052150">
    <property type="entry name" value="MsrB_Met_sulfoxide_reductase"/>
</dbReference>
<evidence type="ECO:0000256" key="3">
    <source>
        <dbReference type="ARBA" id="ARBA00004245"/>
    </source>
</evidence>
<comment type="similarity">
    <text evidence="4">Belongs to the MsrB Met sulfoxide reductase family.</text>
</comment>
<keyword evidence="14" id="KW-0539">Nucleus</keyword>
<organism evidence="19 20">
    <name type="scientific">Caerostris darwini</name>
    <dbReference type="NCBI Taxonomy" id="1538125"/>
    <lineage>
        <taxon>Eukaryota</taxon>
        <taxon>Metazoa</taxon>
        <taxon>Ecdysozoa</taxon>
        <taxon>Arthropoda</taxon>
        <taxon>Chelicerata</taxon>
        <taxon>Arachnida</taxon>
        <taxon>Araneae</taxon>
        <taxon>Araneomorphae</taxon>
        <taxon>Entelegynae</taxon>
        <taxon>Araneoidea</taxon>
        <taxon>Araneidae</taxon>
        <taxon>Caerostris</taxon>
    </lineage>
</organism>
<evidence type="ECO:0000256" key="7">
    <source>
        <dbReference type="ARBA" id="ARBA00022588"/>
    </source>
</evidence>
<feature type="domain" description="MsrB" evidence="18">
    <location>
        <begin position="1"/>
        <end position="109"/>
    </location>
</feature>
<dbReference type="GO" id="GO:0005856">
    <property type="term" value="C:cytoskeleton"/>
    <property type="evidence" value="ECO:0007669"/>
    <property type="project" value="UniProtKB-SubCell"/>
</dbReference>
<dbReference type="GO" id="GO:0046872">
    <property type="term" value="F:metal ion binding"/>
    <property type="evidence" value="ECO:0007669"/>
    <property type="project" value="UniProtKB-KW"/>
</dbReference>
<keyword evidence="10" id="KW-0391">Immunity</keyword>
<dbReference type="InterPro" id="IPR011057">
    <property type="entry name" value="Mss4-like_sf"/>
</dbReference>
<comment type="catalytic activity">
    <reaction evidence="16">
        <text>L-methionyl-[protein] + [thioredoxin]-disulfide + H2O = L-methionyl-(R)-S-oxide-[protein] + [thioredoxin]-dithiol</text>
        <dbReference type="Rhea" id="RHEA:24164"/>
        <dbReference type="Rhea" id="RHEA-COMP:10698"/>
        <dbReference type="Rhea" id="RHEA-COMP:10700"/>
        <dbReference type="Rhea" id="RHEA-COMP:12313"/>
        <dbReference type="Rhea" id="RHEA-COMP:12314"/>
        <dbReference type="ChEBI" id="CHEBI:15377"/>
        <dbReference type="ChEBI" id="CHEBI:16044"/>
        <dbReference type="ChEBI" id="CHEBI:29950"/>
        <dbReference type="ChEBI" id="CHEBI:45764"/>
        <dbReference type="ChEBI" id="CHEBI:50058"/>
        <dbReference type="EC" id="1.8.4.12"/>
    </reaction>
</comment>
<dbReference type="PANTHER" id="PTHR46755:SF5">
    <property type="entry name" value="METHIONINE-R-SULFOXIDE REDUCTASE B1"/>
    <property type="match status" value="1"/>
</dbReference>
<dbReference type="PROSITE" id="PS51790">
    <property type="entry name" value="MSRB"/>
    <property type="match status" value="1"/>
</dbReference>
<dbReference type="Gene3D" id="2.170.150.20">
    <property type="entry name" value="Peptide methionine sulfoxide reductase"/>
    <property type="match status" value="1"/>
</dbReference>